<dbReference type="EMBL" id="CAJVPI010001283">
    <property type="protein sequence ID" value="CAG8604869.1"/>
    <property type="molecule type" value="Genomic_DNA"/>
</dbReference>
<dbReference type="AlphaFoldDB" id="A0A9N9CM70"/>
<evidence type="ECO:0000313" key="2">
    <source>
        <dbReference type="EMBL" id="CAG8604869.1"/>
    </source>
</evidence>
<evidence type="ECO:0000313" key="3">
    <source>
        <dbReference type="Proteomes" id="UP000789739"/>
    </source>
</evidence>
<dbReference type="Pfam" id="PF11160">
    <property type="entry name" value="Hva1_TUDOR"/>
    <property type="match status" value="1"/>
</dbReference>
<dbReference type="Proteomes" id="UP000789739">
    <property type="component" value="Unassembled WGS sequence"/>
</dbReference>
<accession>A0A9N9CM70</accession>
<feature type="domain" description="Hypervirulence associated protein TUDOR" evidence="1">
    <location>
        <begin position="17"/>
        <end position="79"/>
    </location>
</feature>
<keyword evidence="3" id="KW-1185">Reference proteome</keyword>
<evidence type="ECO:0000259" key="1">
    <source>
        <dbReference type="Pfam" id="PF11160"/>
    </source>
</evidence>
<comment type="caution">
    <text evidence="2">The sequence shown here is derived from an EMBL/GenBank/DDBJ whole genome shotgun (WGS) entry which is preliminary data.</text>
</comment>
<gene>
    <name evidence="2" type="ORF">PBRASI_LOCUS7846</name>
</gene>
<name>A0A9N9CM70_9GLOM</name>
<dbReference type="InterPro" id="IPR021331">
    <property type="entry name" value="Hva1_TUDOR"/>
</dbReference>
<sequence length="86" mass="9726">MESQPETIVSKDELRKGQKVLYHPVGGGQQVTEGIIKDIITEPELAGSTQKRVQASEEEPRILIENLNTHKETAYKLENIEQILEK</sequence>
<organism evidence="2 3">
    <name type="scientific">Paraglomus brasilianum</name>
    <dbReference type="NCBI Taxonomy" id="144538"/>
    <lineage>
        <taxon>Eukaryota</taxon>
        <taxon>Fungi</taxon>
        <taxon>Fungi incertae sedis</taxon>
        <taxon>Mucoromycota</taxon>
        <taxon>Glomeromycotina</taxon>
        <taxon>Glomeromycetes</taxon>
        <taxon>Paraglomerales</taxon>
        <taxon>Paraglomeraceae</taxon>
        <taxon>Paraglomus</taxon>
    </lineage>
</organism>
<protein>
    <submittedName>
        <fullName evidence="2">2989_t:CDS:1</fullName>
    </submittedName>
</protein>
<dbReference type="OrthoDB" id="10052172at2759"/>
<reference evidence="2" key="1">
    <citation type="submission" date="2021-06" db="EMBL/GenBank/DDBJ databases">
        <authorList>
            <person name="Kallberg Y."/>
            <person name="Tangrot J."/>
            <person name="Rosling A."/>
        </authorList>
    </citation>
    <scope>NUCLEOTIDE SEQUENCE</scope>
    <source>
        <strain evidence="2">BR232B</strain>
    </source>
</reference>
<proteinExistence type="predicted"/>